<keyword evidence="1 2" id="KW-0663">Pyridoxal phosphate</keyword>
<comment type="cofactor">
    <cofactor evidence="3">
        <name>pyridoxal 5'-phosphate</name>
        <dbReference type="ChEBI" id="CHEBI:597326"/>
    </cofactor>
</comment>
<evidence type="ECO:0000256" key="1">
    <source>
        <dbReference type="ARBA" id="ARBA00022898"/>
    </source>
</evidence>
<dbReference type="InterPro" id="IPR001608">
    <property type="entry name" value="Ala_racemase_N"/>
</dbReference>
<evidence type="ECO:0000313" key="6">
    <source>
        <dbReference type="EMBL" id="KGX88526.1"/>
    </source>
</evidence>
<dbReference type="AlphaFoldDB" id="A0A0A5G5Z5"/>
<dbReference type="Gene3D" id="3.20.20.10">
    <property type="entry name" value="Alanine racemase"/>
    <property type="match status" value="1"/>
</dbReference>
<proteinExistence type="inferred from homology"/>
<dbReference type="PANTHER" id="PTHR10146">
    <property type="entry name" value="PROLINE SYNTHETASE CO-TRANSCRIBED BACTERIAL HOMOLOG PROTEIN"/>
    <property type="match status" value="1"/>
</dbReference>
<name>A0A0A5G5Z5_9BACI</name>
<dbReference type="STRING" id="1385512.N784_07605"/>
<sequence length="227" mass="25408">MVNVAQNADAIQQQINLACEQCRRSPADITTIAVTKYVSVERAQEALNIGIAHIGENRVEGFREKHDAVGNQANVHFIGTLQSRKVKEIIDDVAMIHSLDRMSLAKEIQKRATRKVACFVQVNVSGEQSKQGISPEEVVPFIEELRVYTNVEVVGLMTMAPAITDETQLRSIFSTLRAYKEEVERQGWEHAPCHYLSMGMSNDFRIAIEEGATHIRIGSKLVGKQFE</sequence>
<dbReference type="InterPro" id="IPR011078">
    <property type="entry name" value="PyrdxlP_homeostasis"/>
</dbReference>
<organism evidence="6 7">
    <name type="scientific">Pontibacillus litoralis JSM 072002</name>
    <dbReference type="NCBI Taxonomy" id="1385512"/>
    <lineage>
        <taxon>Bacteria</taxon>
        <taxon>Bacillati</taxon>
        <taxon>Bacillota</taxon>
        <taxon>Bacilli</taxon>
        <taxon>Bacillales</taxon>
        <taxon>Bacillaceae</taxon>
        <taxon>Pontibacillus</taxon>
    </lineage>
</organism>
<dbReference type="EMBL" id="AVPG01000002">
    <property type="protein sequence ID" value="KGX88526.1"/>
    <property type="molecule type" value="Genomic_DNA"/>
</dbReference>
<dbReference type="Pfam" id="PF01168">
    <property type="entry name" value="Ala_racemase_N"/>
    <property type="match status" value="1"/>
</dbReference>
<comment type="function">
    <text evidence="2">Pyridoxal 5'-phosphate (PLP)-binding protein, which is involved in PLP homeostasis.</text>
</comment>
<keyword evidence="7" id="KW-1185">Reference proteome</keyword>
<dbReference type="Proteomes" id="UP000030401">
    <property type="component" value="Unassembled WGS sequence"/>
</dbReference>
<evidence type="ECO:0000259" key="5">
    <source>
        <dbReference type="Pfam" id="PF01168"/>
    </source>
</evidence>
<dbReference type="GO" id="GO:0030170">
    <property type="term" value="F:pyridoxal phosphate binding"/>
    <property type="evidence" value="ECO:0007669"/>
    <property type="project" value="UniProtKB-UniRule"/>
</dbReference>
<accession>A0A0A5G5Z5</accession>
<dbReference type="FunFam" id="3.20.20.10:FF:000011">
    <property type="entry name" value="Pyridoxal phosphate homeostasis protein"/>
    <property type="match status" value="1"/>
</dbReference>
<evidence type="ECO:0000256" key="3">
    <source>
        <dbReference type="PIRSR" id="PIRSR004848-1"/>
    </source>
</evidence>
<gene>
    <name evidence="6" type="ORF">N784_07605</name>
</gene>
<dbReference type="CDD" id="cd00635">
    <property type="entry name" value="PLPDE_III_YBL036c_like"/>
    <property type="match status" value="1"/>
</dbReference>
<dbReference type="eggNOG" id="COG0325">
    <property type="taxonomic scope" value="Bacteria"/>
</dbReference>
<evidence type="ECO:0000313" key="7">
    <source>
        <dbReference type="Proteomes" id="UP000030401"/>
    </source>
</evidence>
<dbReference type="PANTHER" id="PTHR10146:SF14">
    <property type="entry name" value="PYRIDOXAL PHOSPHATE HOMEOSTASIS PROTEIN"/>
    <property type="match status" value="1"/>
</dbReference>
<dbReference type="SUPFAM" id="SSF51419">
    <property type="entry name" value="PLP-binding barrel"/>
    <property type="match status" value="1"/>
</dbReference>
<reference evidence="6 7" key="1">
    <citation type="submission" date="2013-08" db="EMBL/GenBank/DDBJ databases">
        <authorList>
            <person name="Huang J."/>
            <person name="Wang G."/>
        </authorList>
    </citation>
    <scope>NUCLEOTIDE SEQUENCE [LARGE SCALE GENOMIC DNA]</scope>
    <source>
        <strain evidence="6 7">JSM 072002</strain>
    </source>
</reference>
<evidence type="ECO:0000256" key="2">
    <source>
        <dbReference type="HAMAP-Rule" id="MF_02087"/>
    </source>
</evidence>
<protein>
    <recommendedName>
        <fullName evidence="2">Pyridoxal phosphate homeostasis protein</fullName>
        <shortName evidence="2">PLP homeostasis protein</shortName>
    </recommendedName>
</protein>
<dbReference type="NCBIfam" id="TIGR00044">
    <property type="entry name" value="YggS family pyridoxal phosphate-dependent enzyme"/>
    <property type="match status" value="1"/>
</dbReference>
<dbReference type="HAMAP" id="MF_02087">
    <property type="entry name" value="PLP_homeostasis"/>
    <property type="match status" value="1"/>
</dbReference>
<dbReference type="PIRSF" id="PIRSF004848">
    <property type="entry name" value="YBL036c_PLPDEIII"/>
    <property type="match status" value="1"/>
</dbReference>
<comment type="similarity">
    <text evidence="2 4">Belongs to the pyridoxal phosphate-binding protein YggS/PROSC family.</text>
</comment>
<evidence type="ECO:0000256" key="4">
    <source>
        <dbReference type="RuleBase" id="RU004514"/>
    </source>
</evidence>
<dbReference type="InterPro" id="IPR029066">
    <property type="entry name" value="PLP-binding_barrel"/>
</dbReference>
<feature type="domain" description="Alanine racemase N-terminal" evidence="5">
    <location>
        <begin position="8"/>
        <end position="223"/>
    </location>
</feature>
<feature type="modified residue" description="N6-(pyridoxal phosphate)lysine" evidence="2 3">
    <location>
        <position position="36"/>
    </location>
</feature>
<comment type="caution">
    <text evidence="6">The sequence shown here is derived from an EMBL/GenBank/DDBJ whole genome shotgun (WGS) entry which is preliminary data.</text>
</comment>